<comment type="caution">
    <text evidence="2">The sequence shown here is derived from an EMBL/GenBank/DDBJ whole genome shotgun (WGS) entry which is preliminary data.</text>
</comment>
<feature type="region of interest" description="Disordered" evidence="1">
    <location>
        <begin position="1"/>
        <end position="49"/>
    </location>
</feature>
<reference evidence="2" key="2">
    <citation type="submission" date="2021-02" db="EMBL/GenBank/DDBJ databases">
        <authorList>
            <person name="Kimball J.A."/>
            <person name="Haas M.W."/>
            <person name="Macchietto M."/>
            <person name="Kono T."/>
            <person name="Duquette J."/>
            <person name="Shao M."/>
        </authorList>
    </citation>
    <scope>NUCLEOTIDE SEQUENCE</scope>
    <source>
        <tissue evidence="2">Fresh leaf tissue</tissue>
    </source>
</reference>
<gene>
    <name evidence="2" type="ORF">GUJ93_ZPchr0138g34</name>
</gene>
<accession>A0A8J5RE39</accession>
<dbReference type="EMBL" id="JAAALK010000823">
    <property type="protein sequence ID" value="KAG8044303.1"/>
    <property type="molecule type" value="Genomic_DNA"/>
</dbReference>
<protein>
    <submittedName>
        <fullName evidence="2">Uncharacterized protein</fullName>
    </submittedName>
</protein>
<feature type="compositionally biased region" description="Polar residues" evidence="1">
    <location>
        <begin position="1"/>
        <end position="26"/>
    </location>
</feature>
<keyword evidence="3" id="KW-1185">Reference proteome</keyword>
<organism evidence="2 3">
    <name type="scientific">Zizania palustris</name>
    <name type="common">Northern wild rice</name>
    <dbReference type="NCBI Taxonomy" id="103762"/>
    <lineage>
        <taxon>Eukaryota</taxon>
        <taxon>Viridiplantae</taxon>
        <taxon>Streptophyta</taxon>
        <taxon>Embryophyta</taxon>
        <taxon>Tracheophyta</taxon>
        <taxon>Spermatophyta</taxon>
        <taxon>Magnoliopsida</taxon>
        <taxon>Liliopsida</taxon>
        <taxon>Poales</taxon>
        <taxon>Poaceae</taxon>
        <taxon>BOP clade</taxon>
        <taxon>Oryzoideae</taxon>
        <taxon>Oryzeae</taxon>
        <taxon>Zizaniinae</taxon>
        <taxon>Zizania</taxon>
    </lineage>
</organism>
<reference evidence="2" key="1">
    <citation type="journal article" date="2021" name="bioRxiv">
        <title>Whole Genome Assembly and Annotation of Northern Wild Rice, Zizania palustris L., Supports a Whole Genome Duplication in the Zizania Genus.</title>
        <authorList>
            <person name="Haas M."/>
            <person name="Kono T."/>
            <person name="Macchietto M."/>
            <person name="Millas R."/>
            <person name="McGilp L."/>
            <person name="Shao M."/>
            <person name="Duquette J."/>
            <person name="Hirsch C.N."/>
            <person name="Kimball J."/>
        </authorList>
    </citation>
    <scope>NUCLEOTIDE SEQUENCE</scope>
    <source>
        <tissue evidence="2">Fresh leaf tissue</tissue>
    </source>
</reference>
<sequence>MASPQDQQVPQQSTTTTAGQPSSSTPPAIAPNDPSSIGSTSVPPAKPKLPFPERFEKSNLCFTIDVIDECVTETYLSSEDVSALEDEKSILYNEHTSIDPSPVALIDSSQEASLTYDLIPSSAPKVSNVMLYLVVQILPPSRYNEKEFTMIAHLRLGRKITNPRRVVRYE</sequence>
<evidence type="ECO:0000256" key="1">
    <source>
        <dbReference type="SAM" id="MobiDB-lite"/>
    </source>
</evidence>
<evidence type="ECO:0000313" key="2">
    <source>
        <dbReference type="EMBL" id="KAG8044303.1"/>
    </source>
</evidence>
<dbReference type="Proteomes" id="UP000729402">
    <property type="component" value="Unassembled WGS sequence"/>
</dbReference>
<feature type="compositionally biased region" description="Polar residues" evidence="1">
    <location>
        <begin position="33"/>
        <end position="42"/>
    </location>
</feature>
<dbReference type="OrthoDB" id="691543at2759"/>
<dbReference type="AlphaFoldDB" id="A0A8J5RE39"/>
<proteinExistence type="predicted"/>
<evidence type="ECO:0000313" key="3">
    <source>
        <dbReference type="Proteomes" id="UP000729402"/>
    </source>
</evidence>
<name>A0A8J5RE39_ZIZPA</name>